<sequence>MARQFINQVPVGAGATIVNMTTAEAWSVIPEGSGYSHSRAGRRVRGLLVASPRPLPDGRFVSAQWDVDELCGRRDEITNTWRKLQLDMSGQFGMKQFSKS</sequence>
<dbReference type="RefSeq" id="XP_066670467.1">
    <property type="nucleotide sequence ID" value="XM_066806849.1"/>
</dbReference>
<accession>A0ABR1WWP9</accession>
<name>A0ABR1WWP9_9PEZI</name>
<reference evidence="1 2" key="1">
    <citation type="submission" date="2023-01" db="EMBL/GenBank/DDBJ databases">
        <title>Analysis of 21 Apiospora genomes using comparative genomics revels a genus with tremendous synthesis potential of carbohydrate active enzymes and secondary metabolites.</title>
        <authorList>
            <person name="Sorensen T."/>
        </authorList>
    </citation>
    <scope>NUCLEOTIDE SEQUENCE [LARGE SCALE GENOMIC DNA]</scope>
    <source>
        <strain evidence="1 2">CBS 114990</strain>
    </source>
</reference>
<dbReference type="Proteomes" id="UP001433268">
    <property type="component" value="Unassembled WGS sequence"/>
</dbReference>
<proteinExistence type="predicted"/>
<dbReference type="GeneID" id="92039909"/>
<evidence type="ECO:0000313" key="1">
    <source>
        <dbReference type="EMBL" id="KAK8087573.1"/>
    </source>
</evidence>
<evidence type="ECO:0000313" key="2">
    <source>
        <dbReference type="Proteomes" id="UP001433268"/>
    </source>
</evidence>
<dbReference type="EMBL" id="JAQQWN010000004">
    <property type="protein sequence ID" value="KAK8087573.1"/>
    <property type="molecule type" value="Genomic_DNA"/>
</dbReference>
<keyword evidence="2" id="KW-1185">Reference proteome</keyword>
<gene>
    <name evidence="1" type="ORF">PG997_002534</name>
</gene>
<protein>
    <submittedName>
        <fullName evidence="1">Uncharacterized protein</fullName>
    </submittedName>
</protein>
<comment type="caution">
    <text evidence="1">The sequence shown here is derived from an EMBL/GenBank/DDBJ whole genome shotgun (WGS) entry which is preliminary data.</text>
</comment>
<organism evidence="1 2">
    <name type="scientific">Apiospora hydei</name>
    <dbReference type="NCBI Taxonomy" id="1337664"/>
    <lineage>
        <taxon>Eukaryota</taxon>
        <taxon>Fungi</taxon>
        <taxon>Dikarya</taxon>
        <taxon>Ascomycota</taxon>
        <taxon>Pezizomycotina</taxon>
        <taxon>Sordariomycetes</taxon>
        <taxon>Xylariomycetidae</taxon>
        <taxon>Amphisphaeriales</taxon>
        <taxon>Apiosporaceae</taxon>
        <taxon>Apiospora</taxon>
    </lineage>
</organism>